<organism evidence="2 3">
    <name type="scientific">Ancylostoma caninum</name>
    <name type="common">Dog hookworm</name>
    <dbReference type="NCBI Taxonomy" id="29170"/>
    <lineage>
        <taxon>Eukaryota</taxon>
        <taxon>Metazoa</taxon>
        <taxon>Ecdysozoa</taxon>
        <taxon>Nematoda</taxon>
        <taxon>Chromadorea</taxon>
        <taxon>Rhabditida</taxon>
        <taxon>Rhabditina</taxon>
        <taxon>Rhabditomorpha</taxon>
        <taxon>Strongyloidea</taxon>
        <taxon>Ancylostomatidae</taxon>
        <taxon>Ancylostomatinae</taxon>
        <taxon>Ancylostoma</taxon>
    </lineage>
</organism>
<feature type="transmembrane region" description="Helical" evidence="1">
    <location>
        <begin position="15"/>
        <end position="38"/>
    </location>
</feature>
<comment type="caution">
    <text evidence="2">The sequence shown here is derived from an EMBL/GenBank/DDBJ whole genome shotgun (WGS) entry which is preliminary data.</text>
</comment>
<protein>
    <submittedName>
        <fullName evidence="2">Uncharacterized protein</fullName>
    </submittedName>
</protein>
<accession>A0A368EVS7</accession>
<proteinExistence type="predicted"/>
<dbReference type="AlphaFoldDB" id="A0A368EVS7"/>
<evidence type="ECO:0000313" key="3">
    <source>
        <dbReference type="Proteomes" id="UP000252519"/>
    </source>
</evidence>
<dbReference type="STRING" id="29170.A0A368EVS7"/>
<keyword evidence="3" id="KW-1185">Reference proteome</keyword>
<evidence type="ECO:0000313" key="2">
    <source>
        <dbReference type="EMBL" id="RCN23761.1"/>
    </source>
</evidence>
<reference evidence="2 3" key="1">
    <citation type="submission" date="2014-10" db="EMBL/GenBank/DDBJ databases">
        <title>Draft genome of the hookworm Ancylostoma caninum.</title>
        <authorList>
            <person name="Mitreva M."/>
        </authorList>
    </citation>
    <scope>NUCLEOTIDE SEQUENCE [LARGE SCALE GENOMIC DNA]</scope>
    <source>
        <strain evidence="2 3">Baltimore</strain>
    </source>
</reference>
<keyword evidence="1" id="KW-0472">Membrane</keyword>
<feature type="transmembrane region" description="Helical" evidence="1">
    <location>
        <begin position="50"/>
        <end position="70"/>
    </location>
</feature>
<sequence length="115" mass="13408">MTSRASNDVKWLFKVHHLCTVLLYVVFQLCLFMNLYVLLSREDTIFYLRIYHSIIALLMFCCGIVEMEFLLRTRNLPKLEEPHEIPGPALIGAIALTIGIVLGYLYFIIFNYAFQ</sequence>
<keyword evidence="1" id="KW-0812">Transmembrane</keyword>
<feature type="transmembrane region" description="Helical" evidence="1">
    <location>
        <begin position="90"/>
        <end position="114"/>
    </location>
</feature>
<gene>
    <name evidence="2" type="ORF">ANCCAN_30551</name>
</gene>
<dbReference type="EMBL" id="JOJR01025036">
    <property type="protein sequence ID" value="RCN23761.1"/>
    <property type="molecule type" value="Genomic_DNA"/>
</dbReference>
<name>A0A368EVS7_ANCCA</name>
<dbReference type="Proteomes" id="UP000252519">
    <property type="component" value="Unassembled WGS sequence"/>
</dbReference>
<feature type="non-terminal residue" evidence="2">
    <location>
        <position position="115"/>
    </location>
</feature>
<evidence type="ECO:0000256" key="1">
    <source>
        <dbReference type="SAM" id="Phobius"/>
    </source>
</evidence>
<keyword evidence="1" id="KW-1133">Transmembrane helix</keyword>
<dbReference type="OrthoDB" id="430340at2759"/>